<feature type="region of interest" description="Disordered" evidence="1">
    <location>
        <begin position="159"/>
        <end position="200"/>
    </location>
</feature>
<dbReference type="AlphaFoldDB" id="A0A9W7INQ1"/>
<comment type="caution">
    <text evidence="2">The sequence shown here is derived from an EMBL/GenBank/DDBJ whole genome shotgun (WGS) entry which is preliminary data.</text>
</comment>
<reference evidence="2" key="1">
    <citation type="submission" date="2023-05" db="EMBL/GenBank/DDBJ databases">
        <title>Genome and transcriptome analyses reveal genes involved in the formation of fine ridges on petal epidermal cells in Hibiscus trionum.</title>
        <authorList>
            <person name="Koshimizu S."/>
            <person name="Masuda S."/>
            <person name="Ishii T."/>
            <person name="Shirasu K."/>
            <person name="Hoshino A."/>
            <person name="Arita M."/>
        </authorList>
    </citation>
    <scope>NUCLEOTIDE SEQUENCE</scope>
    <source>
        <strain evidence="2">Hamamatsu line</strain>
    </source>
</reference>
<dbReference type="Proteomes" id="UP001165190">
    <property type="component" value="Unassembled WGS sequence"/>
</dbReference>
<dbReference type="PANTHER" id="PTHR36034:SF2">
    <property type="entry name" value="EXPRESSED PROTEIN"/>
    <property type="match status" value="1"/>
</dbReference>
<dbReference type="EMBL" id="BSYR01000035">
    <property type="protein sequence ID" value="GMI99914.1"/>
    <property type="molecule type" value="Genomic_DNA"/>
</dbReference>
<dbReference type="PANTHER" id="PTHR36034">
    <property type="entry name" value="EXPRESSED PROTEIN"/>
    <property type="match status" value="1"/>
</dbReference>
<feature type="region of interest" description="Disordered" evidence="1">
    <location>
        <begin position="1"/>
        <end position="28"/>
    </location>
</feature>
<evidence type="ECO:0000313" key="3">
    <source>
        <dbReference type="Proteomes" id="UP001165190"/>
    </source>
</evidence>
<organism evidence="2 3">
    <name type="scientific">Hibiscus trionum</name>
    <name type="common">Flower of an hour</name>
    <dbReference type="NCBI Taxonomy" id="183268"/>
    <lineage>
        <taxon>Eukaryota</taxon>
        <taxon>Viridiplantae</taxon>
        <taxon>Streptophyta</taxon>
        <taxon>Embryophyta</taxon>
        <taxon>Tracheophyta</taxon>
        <taxon>Spermatophyta</taxon>
        <taxon>Magnoliopsida</taxon>
        <taxon>eudicotyledons</taxon>
        <taxon>Gunneridae</taxon>
        <taxon>Pentapetalae</taxon>
        <taxon>rosids</taxon>
        <taxon>malvids</taxon>
        <taxon>Malvales</taxon>
        <taxon>Malvaceae</taxon>
        <taxon>Malvoideae</taxon>
        <taxon>Hibiscus</taxon>
    </lineage>
</organism>
<accession>A0A9W7INQ1</accession>
<evidence type="ECO:0000313" key="2">
    <source>
        <dbReference type="EMBL" id="GMI99914.1"/>
    </source>
</evidence>
<evidence type="ECO:0000256" key="1">
    <source>
        <dbReference type="SAM" id="MobiDB-lite"/>
    </source>
</evidence>
<keyword evidence="3" id="KW-1185">Reference proteome</keyword>
<gene>
    <name evidence="2" type="ORF">HRI_003660700</name>
</gene>
<proteinExistence type="predicted"/>
<dbReference type="OrthoDB" id="1918650at2759"/>
<feature type="region of interest" description="Disordered" evidence="1">
    <location>
        <begin position="421"/>
        <end position="440"/>
    </location>
</feature>
<name>A0A9W7INQ1_HIBTR</name>
<protein>
    <submittedName>
        <fullName evidence="2">TRAPP-interacting plant protein</fullName>
    </submittedName>
</protein>
<sequence>MNFLLPRSNQQGTPEPIPVQEDMSESSYVPKSVTSLERLIAEDTFPEYPKAESHGQGNGFLGKNADVASDKNASVIPSVIPSHADVTEEEGWIIIPYKALPDDWNHAPDVRSFRSLDRSFVFPGEQVHVLACLSASNQETEIITPFKVAAMMSKNGMRKGAERQKGNMEGGKKSVAGGEEVSQGGGVMDQNDENLEKEKIDPAKHVYDSESFLRMEDQRRQTETLLKRFNNSHFFVRIAEWSEPLWSKKSASQIASDSSEMDSQWSNGNETKNTAKSVSSLTAVIDRGNFDANVSGGVARGTAKCCSLSNGDIVVLLQVNVSIGFLGDPVIEILQFEKFQDRNLSENQNNLVSANHDPFGELLKWLLPLDDTLPQPRALSSPHLGPAPGIGTPSHRASLFASSGSQLFSFSNLRSYSMSSLPQSVPSPRGPIKAPSSRPSFDLDEVDHYSSEKILKSQRTGIEDLLSFRGVSLERERFSVRCGLRGIHIPGRRWRKKLEIIQPIEIHSYAANCNTDDLLCIQIKNVSPAHIPDIVVYVDAITIVVEEASEVGPPASLPIACIEAGDDHSLPNLALRRGEEHSFILKPASSMWKNPITYGEKSKSSGLKPLLKTFNQKGSSLTGNQYAIMVSCRCNYSESRLFFKKPINWRPRISRDLMISVACEMSEQYSGSSERSTQLPVQVLTLQASNLTPEDLTMTVLAPASFTSPPSVVSLNAYPATPRSPFHGFPSFSMISSSERHGGAMQRLGSMPTVSENQKQNGDARTRFTSFDEQLTPVADIIPTSGLGCSHLWLQSRVPLGRVPAQSTATIKMELLPLTDGIITLDSLRIDVKEKGRTYIPERSLMINATSSISTGII</sequence>
<feature type="compositionally biased region" description="Basic and acidic residues" evidence="1">
    <location>
        <begin position="159"/>
        <end position="172"/>
    </location>
</feature>